<keyword evidence="4" id="KW-0560">Oxidoreductase</keyword>
<evidence type="ECO:0000256" key="1">
    <source>
        <dbReference type="ARBA" id="ARBA00010617"/>
    </source>
</evidence>
<evidence type="ECO:0000313" key="9">
    <source>
        <dbReference type="Proteomes" id="UP001159405"/>
    </source>
</evidence>
<dbReference type="InterPro" id="IPR001128">
    <property type="entry name" value="Cyt_P450"/>
</dbReference>
<dbReference type="Gene3D" id="1.10.630.10">
    <property type="entry name" value="Cytochrome P450"/>
    <property type="match status" value="2"/>
</dbReference>
<comment type="similarity">
    <text evidence="1">Belongs to the cytochrome P450 family.</text>
</comment>
<keyword evidence="3" id="KW-0479">Metal-binding</keyword>
<accession>A0ABN8RRM4</accession>
<evidence type="ECO:0000313" key="8">
    <source>
        <dbReference type="EMBL" id="CAH3181285.1"/>
    </source>
</evidence>
<dbReference type="PROSITE" id="PS00086">
    <property type="entry name" value="CYTOCHROME_P450"/>
    <property type="match status" value="2"/>
</dbReference>
<protein>
    <recommendedName>
        <fullName evidence="10">Steroid 17-alpha-hydroxylase/17,20 lyase</fullName>
    </recommendedName>
</protein>
<evidence type="ECO:0008006" key="10">
    <source>
        <dbReference type="Google" id="ProtNLM"/>
    </source>
</evidence>
<keyword evidence="9" id="KW-1185">Reference proteome</keyword>
<keyword evidence="7" id="KW-0472">Membrane</keyword>
<dbReference type="SUPFAM" id="SSF48264">
    <property type="entry name" value="Cytochrome P450"/>
    <property type="match status" value="2"/>
</dbReference>
<evidence type="ECO:0000256" key="7">
    <source>
        <dbReference type="SAM" id="Phobius"/>
    </source>
</evidence>
<keyword evidence="5" id="KW-0408">Iron</keyword>
<evidence type="ECO:0000256" key="4">
    <source>
        <dbReference type="ARBA" id="ARBA00023002"/>
    </source>
</evidence>
<evidence type="ECO:0000256" key="3">
    <source>
        <dbReference type="ARBA" id="ARBA00022723"/>
    </source>
</evidence>
<dbReference type="Proteomes" id="UP001159405">
    <property type="component" value="Unassembled WGS sequence"/>
</dbReference>
<evidence type="ECO:0000256" key="2">
    <source>
        <dbReference type="ARBA" id="ARBA00022617"/>
    </source>
</evidence>
<feature type="transmembrane region" description="Helical" evidence="7">
    <location>
        <begin position="495"/>
        <end position="517"/>
    </location>
</feature>
<gene>
    <name evidence="8" type="ORF">PLOB_00024507</name>
</gene>
<dbReference type="InterPro" id="IPR002401">
    <property type="entry name" value="Cyt_P450_E_grp-I"/>
</dbReference>
<dbReference type="PANTHER" id="PTHR24289">
    <property type="entry name" value="STEROID 17-ALPHA-HYDROXYLASE/17,20 LYASE"/>
    <property type="match status" value="1"/>
</dbReference>
<dbReference type="CDD" id="cd11027">
    <property type="entry name" value="CYP17A1-like"/>
    <property type="match status" value="1"/>
</dbReference>
<evidence type="ECO:0000256" key="6">
    <source>
        <dbReference type="ARBA" id="ARBA00023033"/>
    </source>
</evidence>
<keyword evidence="6" id="KW-0503">Monooxygenase</keyword>
<evidence type="ECO:0000256" key="5">
    <source>
        <dbReference type="ARBA" id="ARBA00023004"/>
    </source>
</evidence>
<reference evidence="8 9" key="1">
    <citation type="submission" date="2022-05" db="EMBL/GenBank/DDBJ databases">
        <authorList>
            <consortium name="Genoscope - CEA"/>
            <person name="William W."/>
        </authorList>
    </citation>
    <scope>NUCLEOTIDE SEQUENCE [LARGE SCALE GENOMIC DNA]</scope>
</reference>
<dbReference type="PRINTS" id="PR00463">
    <property type="entry name" value="EP450I"/>
</dbReference>
<comment type="caution">
    <text evidence="8">The sequence shown here is derived from an EMBL/GenBank/DDBJ whole genome shotgun (WGS) entry which is preliminary data.</text>
</comment>
<keyword evidence="7" id="KW-1133">Transmembrane helix</keyword>
<keyword evidence="2" id="KW-0349">Heme</keyword>
<dbReference type="InterPro" id="IPR017972">
    <property type="entry name" value="Cyt_P450_CS"/>
</dbReference>
<name>A0ABN8RRM4_9CNID</name>
<organism evidence="8 9">
    <name type="scientific">Porites lobata</name>
    <dbReference type="NCBI Taxonomy" id="104759"/>
    <lineage>
        <taxon>Eukaryota</taxon>
        <taxon>Metazoa</taxon>
        <taxon>Cnidaria</taxon>
        <taxon>Anthozoa</taxon>
        <taxon>Hexacorallia</taxon>
        <taxon>Scleractinia</taxon>
        <taxon>Fungiina</taxon>
        <taxon>Poritidae</taxon>
        <taxon>Porites</taxon>
    </lineage>
</organism>
<dbReference type="InterPro" id="IPR036396">
    <property type="entry name" value="Cyt_P450_sf"/>
</dbReference>
<sequence>MAFLEYITLGNIFLFVVFLLILNQLIELYQFRNMPPGPRFTSLPFIGNILSFDRGAAGQSFIASTASLRKKYGTLYSLKLGAYKFVVAEDADSVKEVLVKKSADYAGRPPFYSFVSTTLGGKDIALGNFGPAWRFHRKLFMTAVRQYLSNQELVEERISEQASNLLEYFEEHKGKDFDPAEILMKSVANVICRISFGEHFDSSSPDFDELLRLNNETFTDTKISEDAFILDLFPLAKYFPFESYQKEIKMADRMFEIIGKQLKLQRERFDSSTEVKSLTESLMKERITAEGEVGSEDKVSILSDDYIVNTLEDMFSAGYETTSTTLRWAIAFLIHNPEFQTEIQGKLDEVVGRDRMPTLDDRPKLPLIQATIMETLRLGNDTTLGDYRVPKDTVVMVNLRYVHLDPKCWENPNSFNPHRHIDADGQLITNSGNFLPFSAGRRVCAGEALAKVELFLFLSWMLHKFTFLPSEKGSPPDLEGVSGFARYPALYKMRVMAFLEYITLGNIFLFVVFLLILNQLIELYQFRNMPPGPRFTSLPFIGNILSFDRGAAGQSFIASTASLRKKYGTLYSLKLGAYKFVVAEDADSVKEVLVKKSADYAGRPPFYSFVSTTLGGKDIAFGNFGPAWRFHRKLFMTAVRQYLSNQELVEERISEQASNLLEYFEEQKGKDFDPAEILMKSVANVICRISFGEHFDSSSPDFEELLRLNNEAFTDTKMSEDAFILDLFPLAKYFPFESYQKEIKMVDRMYEIIGKQLKLQRERFDSSAEVKSLTESLIKERITAEGEVGSEDKVSILSDDYIVNTLEDMFSAGYETTSTTLRWAIAFLIHNPEFQTEIQDKLDEVVGRDRMPTLDDRPKLPLIQATIMETLRLGNVAETAIPHYTLKDTTLGDYRVPKDTVVMVNLQYVHLDPKCWENPNSFNPHRHIDADGQLITNSGNFLPFSAGRRVCAGEALAKVELFLFLSWMLHKFTFLPSEEGSPPDLEGVSGFTRFPAPYKMRVLKRY</sequence>
<proteinExistence type="inferred from homology"/>
<keyword evidence="7" id="KW-0812">Transmembrane</keyword>
<dbReference type="PRINTS" id="PR00385">
    <property type="entry name" value="P450"/>
</dbReference>
<dbReference type="EMBL" id="CALNXK010000292">
    <property type="protein sequence ID" value="CAH3181285.1"/>
    <property type="molecule type" value="Genomic_DNA"/>
</dbReference>
<feature type="transmembrane region" description="Helical" evidence="7">
    <location>
        <begin position="6"/>
        <end position="26"/>
    </location>
</feature>
<dbReference type="PANTHER" id="PTHR24289:SF1">
    <property type="entry name" value="STEROID 17-ALPHA-HYDROXYLASE_17,20 LYASE"/>
    <property type="match status" value="1"/>
</dbReference>
<dbReference type="Pfam" id="PF00067">
    <property type="entry name" value="p450"/>
    <property type="match status" value="2"/>
</dbReference>